<proteinExistence type="predicted"/>
<evidence type="ECO:0000313" key="4">
    <source>
        <dbReference type="EMBL" id="CAF3957051.1"/>
    </source>
</evidence>
<evidence type="ECO:0008006" key="6">
    <source>
        <dbReference type="Google" id="ProtNLM"/>
    </source>
</evidence>
<dbReference type="EMBL" id="CAJOBH010003558">
    <property type="protein sequence ID" value="CAF3957051.1"/>
    <property type="molecule type" value="Genomic_DNA"/>
</dbReference>
<organism evidence="2 5">
    <name type="scientific">Rotaria magnacalcarata</name>
    <dbReference type="NCBI Taxonomy" id="392030"/>
    <lineage>
        <taxon>Eukaryota</taxon>
        <taxon>Metazoa</taxon>
        <taxon>Spiralia</taxon>
        <taxon>Gnathifera</taxon>
        <taxon>Rotifera</taxon>
        <taxon>Eurotatoria</taxon>
        <taxon>Bdelloidea</taxon>
        <taxon>Philodinida</taxon>
        <taxon>Philodinidae</taxon>
        <taxon>Rotaria</taxon>
    </lineage>
</organism>
<protein>
    <recommendedName>
        <fullName evidence="6">Reverse transcriptase domain-containing protein</fullName>
    </recommendedName>
</protein>
<dbReference type="AlphaFoldDB" id="A0A8S2LT21"/>
<dbReference type="Proteomes" id="UP000681720">
    <property type="component" value="Unassembled WGS sequence"/>
</dbReference>
<dbReference type="Proteomes" id="UP000676336">
    <property type="component" value="Unassembled WGS sequence"/>
</dbReference>
<evidence type="ECO:0000313" key="5">
    <source>
        <dbReference type="Proteomes" id="UP000681720"/>
    </source>
</evidence>
<reference evidence="2" key="1">
    <citation type="submission" date="2021-02" db="EMBL/GenBank/DDBJ databases">
        <authorList>
            <person name="Nowell W R."/>
        </authorList>
    </citation>
    <scope>NUCLEOTIDE SEQUENCE</scope>
</reference>
<gene>
    <name evidence="4" type="ORF">BYL167_LOCUS11339</name>
    <name evidence="2" type="ORF">GIL414_LOCUS7490</name>
    <name evidence="3" type="ORF">SMN809_LOCUS8055</name>
</gene>
<feature type="compositionally biased region" description="Polar residues" evidence="1">
    <location>
        <begin position="123"/>
        <end position="139"/>
    </location>
</feature>
<evidence type="ECO:0000256" key="1">
    <source>
        <dbReference type="SAM" id="MobiDB-lite"/>
    </source>
</evidence>
<evidence type="ECO:0000313" key="3">
    <source>
        <dbReference type="EMBL" id="CAF3928404.1"/>
    </source>
</evidence>
<accession>A0A8S2LT21</accession>
<name>A0A8S2LT21_9BILA</name>
<dbReference type="EMBL" id="CAJOBJ010002293">
    <property type="protein sequence ID" value="CAF3919375.1"/>
    <property type="molecule type" value="Genomic_DNA"/>
</dbReference>
<feature type="region of interest" description="Disordered" evidence="1">
    <location>
        <begin position="70"/>
        <end position="143"/>
    </location>
</feature>
<feature type="compositionally biased region" description="Acidic residues" evidence="1">
    <location>
        <begin position="70"/>
        <end position="95"/>
    </location>
</feature>
<evidence type="ECO:0000313" key="2">
    <source>
        <dbReference type="EMBL" id="CAF3919375.1"/>
    </source>
</evidence>
<dbReference type="EMBL" id="CAJOBI010002427">
    <property type="protein sequence ID" value="CAF3928404.1"/>
    <property type="molecule type" value="Genomic_DNA"/>
</dbReference>
<comment type="caution">
    <text evidence="2">The sequence shown here is derived from an EMBL/GenBank/DDBJ whole genome shotgun (WGS) entry which is preliminary data.</text>
</comment>
<dbReference type="Proteomes" id="UP000681967">
    <property type="component" value="Unassembled WGS sequence"/>
</dbReference>
<sequence>MDNQRLHDKKISLTQVVAVQQKNVTITDLYLDNDYITEDQEESNVNDEDDNDQVKQDYDLDNIHAREQLVDDDLDTTSDSQEDENVENVDIEDEIPTTISKHSPVSKKTKSTEEHILSKKFIQLSTSPEKQQQKSSNQTRSKDMNIDDLKKVPIFLAKDDKAFGNMLNKVLESNNTSPNKLEDYRLMTILIYRIKHSEILLHLWTTYRRSGSGLLKTYHARNELGPLFWPKPIKYMVKVTVRFGTEEHDACLAYVESRLVELEKMSQESHTQLKFQINRLSSIYSSTVRQVMDTFVEQQLTSLRMKIEHKVELLHYDYDEHILQLEYLEQQPTEVQIQLAKELCTAKQQEELSKYTSELLDQHIIHHNASSTFDRLPIDHVLLFDSITDTNIRQQFYVQYRQVIEQSKTDMFTLYTKLATTQKQRYQNQYNDKMKQILQEQKLTNKMNDLIERRTNLISCKKFSTGDDIVYTLEQYAKDSYLRKTTHFVTFNINEFLSLYESQLQTITEGLVNEAIVQLVRLVLRNQFFIYKNKLYQQVYGNASESLIIIPLVCIYLFYGQSTSLIQTLRNNKNEAFGRYHDDFILIWNISKDQYQLLSNEIMIHQQHPNISPFSISMGTKIRLLDLELAHNHGRLLTKIYHDTKTDQYDLPNKFHYGTSQPSSLLKLALKHAVHCCSQEKYFQDERHHIELCHLIRGFSSDFINKYIVEFYDEFKIKINMNHRNNSIPYDSLRQHVLGNYKQ</sequence>